<dbReference type="OrthoDB" id="567237at2759"/>
<dbReference type="InterPro" id="IPR036338">
    <property type="entry name" value="Aha1"/>
</dbReference>
<dbReference type="GO" id="GO:0001671">
    <property type="term" value="F:ATPase activator activity"/>
    <property type="evidence" value="ECO:0007669"/>
    <property type="project" value="InterPro"/>
</dbReference>
<feature type="domain" description="Activator of Hsp90 ATPase AHSA1-like N-terminal" evidence="2">
    <location>
        <begin position="14"/>
        <end position="145"/>
    </location>
</feature>
<dbReference type="InterPro" id="IPR015310">
    <property type="entry name" value="AHSA1-like_N"/>
</dbReference>
<dbReference type="GO" id="GO:0006457">
    <property type="term" value="P:protein folding"/>
    <property type="evidence" value="ECO:0007669"/>
    <property type="project" value="TreeGrafter"/>
</dbReference>
<gene>
    <name evidence="3" type="primary">PARPA_14421.1 scaffold 50209</name>
</gene>
<evidence type="ECO:0000259" key="2">
    <source>
        <dbReference type="SMART" id="SM01000"/>
    </source>
</evidence>
<evidence type="ECO:0000313" key="3">
    <source>
        <dbReference type="EMBL" id="CEP20100.1"/>
    </source>
</evidence>
<keyword evidence="4" id="KW-1185">Reference proteome</keyword>
<comment type="similarity">
    <text evidence="1">Belongs to the AHA1 family.</text>
</comment>
<dbReference type="InterPro" id="IPR023393">
    <property type="entry name" value="START-like_dom_sf"/>
</dbReference>
<dbReference type="Proteomes" id="UP000054107">
    <property type="component" value="Unassembled WGS sequence"/>
</dbReference>
<evidence type="ECO:0000256" key="1">
    <source>
        <dbReference type="ARBA" id="ARBA00006817"/>
    </source>
</evidence>
<name>A0A0B7NWT2_9FUNG</name>
<reference evidence="3 4" key="1">
    <citation type="submission" date="2014-09" db="EMBL/GenBank/DDBJ databases">
        <authorList>
            <person name="Ellenberger Sabrina"/>
        </authorList>
    </citation>
    <scope>NUCLEOTIDE SEQUENCE [LARGE SCALE GENOMIC DNA]</scope>
    <source>
        <strain evidence="3 4">CBS 412.66</strain>
    </source>
</reference>
<dbReference type="SMART" id="SM01000">
    <property type="entry name" value="Aha1_N"/>
    <property type="match status" value="1"/>
</dbReference>
<dbReference type="PANTHER" id="PTHR13009">
    <property type="entry name" value="HEAT SHOCK PROTEIN 90 HSP90 CO-CHAPERONE AHA-1"/>
    <property type="match status" value="1"/>
</dbReference>
<dbReference type="SUPFAM" id="SSF103111">
    <property type="entry name" value="Activator of Hsp90 ATPase, Aha1"/>
    <property type="match status" value="1"/>
</dbReference>
<dbReference type="GO" id="GO:0005829">
    <property type="term" value="C:cytosol"/>
    <property type="evidence" value="ECO:0007669"/>
    <property type="project" value="TreeGrafter"/>
</dbReference>
<organism evidence="3 4">
    <name type="scientific">Parasitella parasitica</name>
    <dbReference type="NCBI Taxonomy" id="35722"/>
    <lineage>
        <taxon>Eukaryota</taxon>
        <taxon>Fungi</taxon>
        <taxon>Fungi incertae sedis</taxon>
        <taxon>Mucoromycota</taxon>
        <taxon>Mucoromycotina</taxon>
        <taxon>Mucoromycetes</taxon>
        <taxon>Mucorales</taxon>
        <taxon>Mucorineae</taxon>
        <taxon>Mucoraceae</taxon>
        <taxon>Parasitella</taxon>
    </lineage>
</organism>
<dbReference type="AlphaFoldDB" id="A0A0B7NWT2"/>
<dbReference type="GO" id="GO:0051087">
    <property type="term" value="F:protein-folding chaperone binding"/>
    <property type="evidence" value="ECO:0007669"/>
    <property type="project" value="InterPro"/>
</dbReference>
<evidence type="ECO:0000313" key="4">
    <source>
        <dbReference type="Proteomes" id="UP000054107"/>
    </source>
</evidence>
<dbReference type="Pfam" id="PF09229">
    <property type="entry name" value="Aha1_N"/>
    <property type="match status" value="1"/>
</dbReference>
<dbReference type="Gene3D" id="3.30.530.20">
    <property type="match status" value="1"/>
</dbReference>
<dbReference type="PANTHER" id="PTHR13009:SF22">
    <property type="entry name" value="LD43819P"/>
    <property type="match status" value="1"/>
</dbReference>
<dbReference type="Gene3D" id="3.15.10.20">
    <property type="entry name" value="Activator of Hsp90 ATPase Aha1, N-terminal domain"/>
    <property type="match status" value="1"/>
</dbReference>
<accession>A0A0B7NWT2</accession>
<sequence>MTDMRNVNNWHWVNKDCKSWAKSYLTEKLVGTSVEKDNLHVAITSLDECEGDVDLNQRKGKLLAIYDVALKLSWQGKLKDGSTVFGHIEVPEVAYDSDIDSYMFIIQINGGSGDEIKKLIRSDLTPLLAEKFSHLTHDLVEKHSTDLYADKNSTPSTPQLVQRKNLTQQAGKSTPFKKTVVDEKMVKTSVVEHSYNFMGATTREIYEALLDARRANIWSHGKAKVSKRIGSEFEMFDGTVHGILMQAVRHQGRVLCKRGGLRIGPRIIIP</sequence>
<protein>
    <recommendedName>
        <fullName evidence="2">Activator of Hsp90 ATPase AHSA1-like N-terminal domain-containing protein</fullName>
    </recommendedName>
</protein>
<dbReference type="EMBL" id="LN734207">
    <property type="protein sequence ID" value="CEP20100.1"/>
    <property type="molecule type" value="Genomic_DNA"/>
</dbReference>
<proteinExistence type="inferred from homology"/>
<dbReference type="STRING" id="35722.A0A0B7NWT2"/>